<protein>
    <recommendedName>
        <fullName evidence="5">RxLR effector protein</fullName>
    </recommendedName>
</protein>
<gene>
    <name evidence="2" type="ORF">V7S43_005810</name>
    <name evidence="3" type="ORF">V7S43_005811</name>
</gene>
<dbReference type="EMBL" id="JBIMZQ010000009">
    <property type="protein sequence ID" value="KAL3669416.1"/>
    <property type="molecule type" value="Genomic_DNA"/>
</dbReference>
<evidence type="ECO:0000313" key="3">
    <source>
        <dbReference type="EMBL" id="KAL3669417.1"/>
    </source>
</evidence>
<comment type="caution">
    <text evidence="2">The sequence shown here is derived from an EMBL/GenBank/DDBJ whole genome shotgun (WGS) entry which is preliminary data.</text>
</comment>
<keyword evidence="4" id="KW-1185">Reference proteome</keyword>
<dbReference type="EMBL" id="JBIMZQ010000009">
    <property type="protein sequence ID" value="KAL3669417.1"/>
    <property type="molecule type" value="Genomic_DNA"/>
</dbReference>
<evidence type="ECO:0000313" key="4">
    <source>
        <dbReference type="Proteomes" id="UP001632037"/>
    </source>
</evidence>
<reference evidence="2 4" key="1">
    <citation type="submission" date="2024-09" db="EMBL/GenBank/DDBJ databases">
        <title>Genome sequencing and assembly of Phytophthora oleae, isolate VK10A, causative agent of rot of olive drupes.</title>
        <authorList>
            <person name="Conti Taguali S."/>
            <person name="Riolo M."/>
            <person name="La Spada F."/>
            <person name="Cacciola S.O."/>
            <person name="Dionisio G."/>
        </authorList>
    </citation>
    <scope>NUCLEOTIDE SEQUENCE [LARGE SCALE GENOMIC DNA]</scope>
    <source>
        <strain evidence="2 4">VK10A</strain>
    </source>
</reference>
<evidence type="ECO:0000256" key="1">
    <source>
        <dbReference type="SAM" id="SignalP"/>
    </source>
</evidence>
<proteinExistence type="predicted"/>
<accession>A0ABD3FUT0</accession>
<dbReference type="AlphaFoldDB" id="A0ABD3FUT0"/>
<evidence type="ECO:0000313" key="2">
    <source>
        <dbReference type="EMBL" id="KAL3669416.1"/>
    </source>
</evidence>
<evidence type="ECO:0008006" key="5">
    <source>
        <dbReference type="Google" id="ProtNLM"/>
    </source>
</evidence>
<keyword evidence="1" id="KW-0732">Signal</keyword>
<sequence>MAKFVFLAALLLVIGMTYAEDINIDALPPFKPAEGSGLVNATLEERCCLDMA</sequence>
<organism evidence="2 4">
    <name type="scientific">Phytophthora oleae</name>
    <dbReference type="NCBI Taxonomy" id="2107226"/>
    <lineage>
        <taxon>Eukaryota</taxon>
        <taxon>Sar</taxon>
        <taxon>Stramenopiles</taxon>
        <taxon>Oomycota</taxon>
        <taxon>Peronosporomycetes</taxon>
        <taxon>Peronosporales</taxon>
        <taxon>Peronosporaceae</taxon>
        <taxon>Phytophthora</taxon>
    </lineage>
</organism>
<feature type="chain" id="PRO_5044724739" description="RxLR effector protein" evidence="1">
    <location>
        <begin position="20"/>
        <end position="52"/>
    </location>
</feature>
<name>A0ABD3FUT0_9STRA</name>
<dbReference type="Proteomes" id="UP001632037">
    <property type="component" value="Unassembled WGS sequence"/>
</dbReference>
<feature type="signal peptide" evidence="1">
    <location>
        <begin position="1"/>
        <end position="19"/>
    </location>
</feature>